<name>A0A1B3CQ93_PSEFL</name>
<dbReference type="AlphaFoldDB" id="A0A1B3CQ93"/>
<gene>
    <name evidence="1" type="ORF">IM720_11205</name>
</gene>
<dbReference type="OrthoDB" id="7009933at2"/>
<evidence type="ECO:0000313" key="2">
    <source>
        <dbReference type="Proteomes" id="UP000593833"/>
    </source>
</evidence>
<reference evidence="1 2" key="1">
    <citation type="submission" date="2020-10" db="EMBL/GenBank/DDBJ databases">
        <title>Complete genome sequence of a novel Pseudomonas fluorescens strain isolated from the flower of kumarahou (Pomaderris kumeraho).</title>
        <authorList>
            <person name="Summers M.C."/>
            <person name="Nowak V."/>
            <person name="Fairhurst M.J."/>
            <person name="Owen J.G."/>
            <person name="Gerth M.L."/>
            <person name="Patrick W.M."/>
        </authorList>
    </citation>
    <scope>NUCLEOTIDE SEQUENCE [LARGE SCALE GENOMIC DNA]</scope>
    <source>
        <strain evidence="1 2">KF1</strain>
    </source>
</reference>
<sequence>MKIDGAIPLGRPAAMGGAEVQPVLPAPVVHTPCEEPSLAPDARPRRPVLLRGALSALRYQALQNPPAARANTVPPGPHSTDSQLAGELEKNFGELHSFFKEGRLTQSSLHRIAAEALRGE</sequence>
<dbReference type="EMBL" id="CP063233">
    <property type="protein sequence ID" value="QOU07255.1"/>
    <property type="molecule type" value="Genomic_DNA"/>
</dbReference>
<dbReference type="RefSeq" id="WP_024074450.1">
    <property type="nucleotide sequence ID" value="NZ_CP015637.1"/>
</dbReference>
<dbReference type="Proteomes" id="UP000593833">
    <property type="component" value="Chromosome"/>
</dbReference>
<proteinExistence type="predicted"/>
<protein>
    <submittedName>
        <fullName evidence="1">Uncharacterized protein</fullName>
    </submittedName>
</protein>
<organism evidence="1 2">
    <name type="scientific">Pseudomonas fluorescens</name>
    <dbReference type="NCBI Taxonomy" id="294"/>
    <lineage>
        <taxon>Bacteria</taxon>
        <taxon>Pseudomonadati</taxon>
        <taxon>Pseudomonadota</taxon>
        <taxon>Gammaproteobacteria</taxon>
        <taxon>Pseudomonadales</taxon>
        <taxon>Pseudomonadaceae</taxon>
        <taxon>Pseudomonas</taxon>
    </lineage>
</organism>
<evidence type="ECO:0000313" key="1">
    <source>
        <dbReference type="EMBL" id="QOU07255.1"/>
    </source>
</evidence>
<accession>A0A1B3CQ93</accession>